<accession>A0ABQ3MH21</accession>
<evidence type="ECO:0000313" key="7">
    <source>
        <dbReference type="Proteomes" id="UP000605568"/>
    </source>
</evidence>
<dbReference type="PANTHER" id="PTHR43742">
    <property type="entry name" value="TRIMETHYLAMINE-N-OXIDE REDUCTASE"/>
    <property type="match status" value="1"/>
</dbReference>
<dbReference type="EMBL" id="BNAR01000005">
    <property type="protein sequence ID" value="GHH43238.1"/>
    <property type="molecule type" value="Genomic_DNA"/>
</dbReference>
<dbReference type="InterPro" id="IPR006657">
    <property type="entry name" value="MoPterin_dinucl-bd_dom"/>
</dbReference>
<gene>
    <name evidence="6" type="ORF">GCM10017774_40890</name>
</gene>
<keyword evidence="7" id="KW-1185">Reference proteome</keyword>
<evidence type="ECO:0000313" key="6">
    <source>
        <dbReference type="EMBL" id="GHH43238.1"/>
    </source>
</evidence>
<dbReference type="RefSeq" id="WP_229904900.1">
    <property type="nucleotide sequence ID" value="NZ_BNAR01000005.1"/>
</dbReference>
<dbReference type="Pfam" id="PF01568">
    <property type="entry name" value="Molydop_binding"/>
    <property type="match status" value="1"/>
</dbReference>
<dbReference type="SUPFAM" id="SSF50692">
    <property type="entry name" value="ADC-like"/>
    <property type="match status" value="1"/>
</dbReference>
<evidence type="ECO:0000256" key="4">
    <source>
        <dbReference type="SAM" id="MobiDB-lite"/>
    </source>
</evidence>
<evidence type="ECO:0000259" key="5">
    <source>
        <dbReference type="Pfam" id="PF01568"/>
    </source>
</evidence>
<dbReference type="Gene3D" id="2.40.40.20">
    <property type="match status" value="1"/>
</dbReference>
<dbReference type="PANTHER" id="PTHR43742:SF10">
    <property type="entry name" value="TRIMETHYLAMINE-N-OXIDE REDUCTASE 2"/>
    <property type="match status" value="1"/>
</dbReference>
<feature type="region of interest" description="Disordered" evidence="4">
    <location>
        <begin position="1"/>
        <end position="24"/>
    </location>
</feature>
<protein>
    <recommendedName>
        <fullName evidence="5">Molybdopterin dinucleotide-binding domain-containing protein</fullName>
    </recommendedName>
</protein>
<reference evidence="7" key="1">
    <citation type="journal article" date="2019" name="Int. J. Syst. Evol. Microbiol.">
        <title>The Global Catalogue of Microorganisms (GCM) 10K type strain sequencing project: providing services to taxonomists for standard genome sequencing and annotation.</title>
        <authorList>
            <consortium name="The Broad Institute Genomics Platform"/>
            <consortium name="The Broad Institute Genome Sequencing Center for Infectious Disease"/>
            <person name="Wu L."/>
            <person name="Ma J."/>
        </authorList>
    </citation>
    <scope>NUCLEOTIDE SEQUENCE [LARGE SCALE GENOMIC DNA]</scope>
    <source>
        <strain evidence="7">CGMCC 4.7367</strain>
    </source>
</reference>
<sequence>MGDASQSTKVAGREPVRLNPADAQARGLSTGDVALVRSQQGSLLAGVVVSDALLPGVARMHTGAWFDPSAPEIADCVNGNVNVLTRDVPTSELTQATSGAHVLVAVTRYDGPVPPVRAYDPPSTR</sequence>
<evidence type="ECO:0000256" key="2">
    <source>
        <dbReference type="ARBA" id="ARBA00022505"/>
    </source>
</evidence>
<evidence type="ECO:0000256" key="1">
    <source>
        <dbReference type="ARBA" id="ARBA00001942"/>
    </source>
</evidence>
<keyword evidence="3" id="KW-0560">Oxidoreductase</keyword>
<feature type="domain" description="Molybdopterin dinucleotide-binding" evidence="5">
    <location>
        <begin position="8"/>
        <end position="98"/>
    </location>
</feature>
<keyword evidence="2" id="KW-0500">Molybdenum</keyword>
<dbReference type="InterPro" id="IPR009010">
    <property type="entry name" value="Asp_de-COase-like_dom_sf"/>
</dbReference>
<organism evidence="6 7">
    <name type="scientific">Lentzea cavernae</name>
    <dbReference type="NCBI Taxonomy" id="2020703"/>
    <lineage>
        <taxon>Bacteria</taxon>
        <taxon>Bacillati</taxon>
        <taxon>Actinomycetota</taxon>
        <taxon>Actinomycetes</taxon>
        <taxon>Pseudonocardiales</taxon>
        <taxon>Pseudonocardiaceae</taxon>
        <taxon>Lentzea</taxon>
    </lineage>
</organism>
<dbReference type="InterPro" id="IPR050612">
    <property type="entry name" value="Prok_Mopterin_Oxidored"/>
</dbReference>
<evidence type="ECO:0000256" key="3">
    <source>
        <dbReference type="ARBA" id="ARBA00023002"/>
    </source>
</evidence>
<name>A0ABQ3MH21_9PSEU</name>
<comment type="cofactor">
    <cofactor evidence="1">
        <name>Mo-bis(molybdopterin guanine dinucleotide)</name>
        <dbReference type="ChEBI" id="CHEBI:60539"/>
    </cofactor>
</comment>
<dbReference type="Proteomes" id="UP000605568">
    <property type="component" value="Unassembled WGS sequence"/>
</dbReference>
<proteinExistence type="predicted"/>
<comment type="caution">
    <text evidence="6">The sequence shown here is derived from an EMBL/GenBank/DDBJ whole genome shotgun (WGS) entry which is preliminary data.</text>
</comment>